<accession>A0A3L8S6F5</accession>
<dbReference type="Proteomes" id="UP000276834">
    <property type="component" value="Unassembled WGS sequence"/>
</dbReference>
<comment type="caution">
    <text evidence="2">The sequence shown here is derived from an EMBL/GenBank/DDBJ whole genome shotgun (WGS) entry which is preliminary data.</text>
</comment>
<evidence type="ECO:0000313" key="2">
    <source>
        <dbReference type="EMBL" id="RLV97814.1"/>
    </source>
</evidence>
<protein>
    <submittedName>
        <fullName evidence="2">Uncharacterized protein</fullName>
    </submittedName>
</protein>
<evidence type="ECO:0000256" key="1">
    <source>
        <dbReference type="SAM" id="MobiDB-lite"/>
    </source>
</evidence>
<organism evidence="2 3">
    <name type="scientific">Chloebia gouldiae</name>
    <name type="common">Gouldian finch</name>
    <name type="synonym">Erythrura gouldiae</name>
    <dbReference type="NCBI Taxonomy" id="44316"/>
    <lineage>
        <taxon>Eukaryota</taxon>
        <taxon>Metazoa</taxon>
        <taxon>Chordata</taxon>
        <taxon>Craniata</taxon>
        <taxon>Vertebrata</taxon>
        <taxon>Euteleostomi</taxon>
        <taxon>Archelosauria</taxon>
        <taxon>Archosauria</taxon>
        <taxon>Dinosauria</taxon>
        <taxon>Saurischia</taxon>
        <taxon>Theropoda</taxon>
        <taxon>Coelurosauria</taxon>
        <taxon>Aves</taxon>
        <taxon>Neognathae</taxon>
        <taxon>Neoaves</taxon>
        <taxon>Telluraves</taxon>
        <taxon>Australaves</taxon>
        <taxon>Passeriformes</taxon>
        <taxon>Passeroidea</taxon>
        <taxon>Passeridae</taxon>
        <taxon>Chloebia</taxon>
    </lineage>
</organism>
<sequence>VVLEGPVTVVTEVPFPHLSPGKTASACPELIRQLLGAQPWEWRIQDLQCLLPKEENSNHLGLADRERATTALLEGFSFPELREEKTESHRLQGRCSTNHPRCKQKELEVLGTFDHNLYKLIPKKKETPPRPSLQGTCPHQKSLLEVQQTP</sequence>
<dbReference type="AlphaFoldDB" id="A0A3L8S6F5"/>
<dbReference type="EMBL" id="QUSF01000052">
    <property type="protein sequence ID" value="RLV97814.1"/>
    <property type="molecule type" value="Genomic_DNA"/>
</dbReference>
<gene>
    <name evidence="2" type="ORF">DV515_00011469</name>
</gene>
<feature type="compositionally biased region" description="Polar residues" evidence="1">
    <location>
        <begin position="133"/>
        <end position="150"/>
    </location>
</feature>
<evidence type="ECO:0000313" key="3">
    <source>
        <dbReference type="Proteomes" id="UP000276834"/>
    </source>
</evidence>
<proteinExistence type="predicted"/>
<name>A0A3L8S6F5_CHLGU</name>
<feature type="non-terminal residue" evidence="2">
    <location>
        <position position="1"/>
    </location>
</feature>
<feature type="region of interest" description="Disordered" evidence="1">
    <location>
        <begin position="122"/>
        <end position="150"/>
    </location>
</feature>
<keyword evidence="3" id="KW-1185">Reference proteome</keyword>
<reference evidence="2 3" key="1">
    <citation type="journal article" date="2018" name="Proc. R. Soc. B">
        <title>A non-coding region near Follistatin controls head colour polymorphism in the Gouldian finch.</title>
        <authorList>
            <person name="Toomey M.B."/>
            <person name="Marques C.I."/>
            <person name="Andrade P."/>
            <person name="Araujo P.M."/>
            <person name="Sabatino S."/>
            <person name="Gazda M.A."/>
            <person name="Afonso S."/>
            <person name="Lopes R.J."/>
            <person name="Corbo J.C."/>
            <person name="Carneiro M."/>
        </authorList>
    </citation>
    <scope>NUCLEOTIDE SEQUENCE [LARGE SCALE GENOMIC DNA]</scope>
    <source>
        <strain evidence="2">Red01</strain>
        <tissue evidence="2">Muscle</tissue>
    </source>
</reference>